<dbReference type="OrthoDB" id="9974421at2759"/>
<dbReference type="InterPro" id="IPR006693">
    <property type="entry name" value="AB_hydrolase_lipase"/>
</dbReference>
<keyword evidence="4" id="KW-0442">Lipid degradation</keyword>
<evidence type="ECO:0000313" key="8">
    <source>
        <dbReference type="EMBL" id="GBP63909.1"/>
    </source>
</evidence>
<evidence type="ECO:0000259" key="7">
    <source>
        <dbReference type="Pfam" id="PF04083"/>
    </source>
</evidence>
<dbReference type="STRING" id="151549.A0A4C1XNW2"/>
<dbReference type="Pfam" id="PF04083">
    <property type="entry name" value="Abhydro_lipase"/>
    <property type="match status" value="1"/>
</dbReference>
<dbReference type="AlphaFoldDB" id="A0A4C1XNW2"/>
<dbReference type="FunFam" id="3.40.50.1820:FF:000057">
    <property type="entry name" value="Lipase"/>
    <property type="match status" value="1"/>
</dbReference>
<dbReference type="GO" id="GO:0016787">
    <property type="term" value="F:hydrolase activity"/>
    <property type="evidence" value="ECO:0007669"/>
    <property type="project" value="UniProtKB-KW"/>
</dbReference>
<evidence type="ECO:0000256" key="6">
    <source>
        <dbReference type="ARBA" id="ARBA00023180"/>
    </source>
</evidence>
<keyword evidence="2" id="KW-0732">Signal</keyword>
<evidence type="ECO:0000256" key="4">
    <source>
        <dbReference type="ARBA" id="ARBA00022963"/>
    </source>
</evidence>
<evidence type="ECO:0000256" key="2">
    <source>
        <dbReference type="ARBA" id="ARBA00022729"/>
    </source>
</evidence>
<dbReference type="Proteomes" id="UP000299102">
    <property type="component" value="Unassembled WGS sequence"/>
</dbReference>
<organism evidence="8 9">
    <name type="scientific">Eumeta variegata</name>
    <name type="common">Bagworm moth</name>
    <name type="synonym">Eumeta japonica</name>
    <dbReference type="NCBI Taxonomy" id="151549"/>
    <lineage>
        <taxon>Eukaryota</taxon>
        <taxon>Metazoa</taxon>
        <taxon>Ecdysozoa</taxon>
        <taxon>Arthropoda</taxon>
        <taxon>Hexapoda</taxon>
        <taxon>Insecta</taxon>
        <taxon>Pterygota</taxon>
        <taxon>Neoptera</taxon>
        <taxon>Endopterygota</taxon>
        <taxon>Lepidoptera</taxon>
        <taxon>Glossata</taxon>
        <taxon>Ditrysia</taxon>
        <taxon>Tineoidea</taxon>
        <taxon>Psychidae</taxon>
        <taxon>Oiketicinae</taxon>
        <taxon>Eumeta</taxon>
    </lineage>
</organism>
<keyword evidence="6" id="KW-0325">Glycoprotein</keyword>
<dbReference type="GO" id="GO:0016042">
    <property type="term" value="P:lipid catabolic process"/>
    <property type="evidence" value="ECO:0007669"/>
    <property type="project" value="UniProtKB-KW"/>
</dbReference>
<dbReference type="PANTHER" id="PTHR11005">
    <property type="entry name" value="LYSOSOMAL ACID LIPASE-RELATED"/>
    <property type="match status" value="1"/>
</dbReference>
<name>A0A4C1XNW2_EUMVA</name>
<proteinExistence type="inferred from homology"/>
<protein>
    <submittedName>
        <fullName evidence="8">Lipase 1</fullName>
    </submittedName>
</protein>
<keyword evidence="9" id="KW-1185">Reference proteome</keyword>
<comment type="similarity">
    <text evidence="1">Belongs to the AB hydrolase superfamily. Lipase family.</text>
</comment>
<dbReference type="InterPro" id="IPR029058">
    <property type="entry name" value="AB_hydrolase_fold"/>
</dbReference>
<keyword evidence="3" id="KW-0378">Hydrolase</keyword>
<evidence type="ECO:0000256" key="5">
    <source>
        <dbReference type="ARBA" id="ARBA00023098"/>
    </source>
</evidence>
<comment type="caution">
    <text evidence="8">The sequence shown here is derived from an EMBL/GenBank/DDBJ whole genome shotgun (WGS) entry which is preliminary data.</text>
</comment>
<evidence type="ECO:0000256" key="3">
    <source>
        <dbReference type="ARBA" id="ARBA00022801"/>
    </source>
</evidence>
<sequence>MVFANEAVDIHSTFVLQKRPFGRITNRTSKYLYGPQLITSAGYPCEHHRVTTTDGYILQIHRIPAGRRAARRAGDNAKGKRPVLVVHGLLGSSGDFVIMGPERSLGYILADEGYDVWLGNLRGNDYTSHENLTKSDAEFWNFSFHEHGGHDVTAIIDKVLNVTGLPRLFYVGYSMGTTSFFTMMSQRPEYNDKVVAFVALAPAVYLNNIRPLAEMGLRTYNLTGMFRSQGIHYLSIPRDLMETLASGICNVRRREDDVCMRLVYSILGEDYEQNDWDMTPVILARMQPASLRQLEHFGKIAITGVFTEWNNGILTPPKLYSLKNVRRPVALFYGKNDKLTEKEVKQHMANKKHKTKTEMGKFSGLLQKVFPPTSGLSSPSNEDTSVTAAELATTYHSVKHNLSYNSQDYLLYSIPNGKFIYVYPPHVAVGGGSFETIDDGALIRRRCLAAEKFEATGLS</sequence>
<dbReference type="EMBL" id="BGZK01000882">
    <property type="protein sequence ID" value="GBP63909.1"/>
    <property type="molecule type" value="Genomic_DNA"/>
</dbReference>
<reference evidence="8 9" key="1">
    <citation type="journal article" date="2019" name="Commun. Biol.">
        <title>The bagworm genome reveals a unique fibroin gene that provides high tensile strength.</title>
        <authorList>
            <person name="Kono N."/>
            <person name="Nakamura H."/>
            <person name="Ohtoshi R."/>
            <person name="Tomita M."/>
            <person name="Numata K."/>
            <person name="Arakawa K."/>
        </authorList>
    </citation>
    <scope>NUCLEOTIDE SEQUENCE [LARGE SCALE GENOMIC DNA]</scope>
</reference>
<gene>
    <name evidence="8" type="primary">Lip1</name>
    <name evidence="8" type="ORF">EVAR_39572_1</name>
</gene>
<dbReference type="SUPFAM" id="SSF53474">
    <property type="entry name" value="alpha/beta-Hydrolases"/>
    <property type="match status" value="1"/>
</dbReference>
<keyword evidence="5" id="KW-0443">Lipid metabolism</keyword>
<accession>A0A4C1XNW2</accession>
<evidence type="ECO:0000313" key="9">
    <source>
        <dbReference type="Proteomes" id="UP000299102"/>
    </source>
</evidence>
<dbReference type="Gene3D" id="3.40.50.1820">
    <property type="entry name" value="alpha/beta hydrolase"/>
    <property type="match status" value="1"/>
</dbReference>
<feature type="domain" description="Partial AB-hydrolase lipase" evidence="7">
    <location>
        <begin position="36"/>
        <end position="99"/>
    </location>
</feature>
<evidence type="ECO:0000256" key="1">
    <source>
        <dbReference type="ARBA" id="ARBA00010701"/>
    </source>
</evidence>